<dbReference type="InParanoid" id="A0A2K1IBP9"/>
<accession>A0A2K1IBP9</accession>
<dbReference type="Gramene" id="Pp3c26_3610V3.1">
    <property type="protein sequence ID" value="PAC:32916975.CDS.1"/>
    <property type="gene ID" value="Pp3c26_3610"/>
</dbReference>
<feature type="transmembrane region" description="Helical" evidence="1">
    <location>
        <begin position="12"/>
        <end position="33"/>
    </location>
</feature>
<protein>
    <submittedName>
        <fullName evidence="2 3">Uncharacterized protein</fullName>
    </submittedName>
</protein>
<evidence type="ECO:0000313" key="4">
    <source>
        <dbReference type="Proteomes" id="UP000006727"/>
    </source>
</evidence>
<keyword evidence="1" id="KW-0812">Transmembrane</keyword>
<evidence type="ECO:0000256" key="1">
    <source>
        <dbReference type="SAM" id="Phobius"/>
    </source>
</evidence>
<dbReference type="PaxDb" id="3218-PP1S306_82V6.1"/>
<reference evidence="2 4" key="2">
    <citation type="journal article" date="2018" name="Plant J.">
        <title>The Physcomitrella patens chromosome-scale assembly reveals moss genome structure and evolution.</title>
        <authorList>
            <person name="Lang D."/>
            <person name="Ullrich K.K."/>
            <person name="Murat F."/>
            <person name="Fuchs J."/>
            <person name="Jenkins J."/>
            <person name="Haas F.B."/>
            <person name="Piednoel M."/>
            <person name="Gundlach H."/>
            <person name="Van Bel M."/>
            <person name="Meyberg R."/>
            <person name="Vives C."/>
            <person name="Morata J."/>
            <person name="Symeonidi A."/>
            <person name="Hiss M."/>
            <person name="Muchero W."/>
            <person name="Kamisugi Y."/>
            <person name="Saleh O."/>
            <person name="Blanc G."/>
            <person name="Decker E.L."/>
            <person name="van Gessel N."/>
            <person name="Grimwood J."/>
            <person name="Hayes R.D."/>
            <person name="Graham S.W."/>
            <person name="Gunter L.E."/>
            <person name="McDaniel S.F."/>
            <person name="Hoernstein S.N.W."/>
            <person name="Larsson A."/>
            <person name="Li F.W."/>
            <person name="Perroud P.F."/>
            <person name="Phillips J."/>
            <person name="Ranjan P."/>
            <person name="Rokshar D.S."/>
            <person name="Rothfels C.J."/>
            <person name="Schneider L."/>
            <person name="Shu S."/>
            <person name="Stevenson D.W."/>
            <person name="Thummler F."/>
            <person name="Tillich M."/>
            <person name="Villarreal Aguilar J.C."/>
            <person name="Widiez T."/>
            <person name="Wong G.K."/>
            <person name="Wymore A."/>
            <person name="Zhang Y."/>
            <person name="Zimmer A.D."/>
            <person name="Quatrano R.S."/>
            <person name="Mayer K.F.X."/>
            <person name="Goodstein D."/>
            <person name="Casacuberta J.M."/>
            <person name="Vandepoele K."/>
            <person name="Reski R."/>
            <person name="Cuming A.C."/>
            <person name="Tuskan G.A."/>
            <person name="Maumus F."/>
            <person name="Salse J."/>
            <person name="Schmutz J."/>
            <person name="Rensing S.A."/>
        </authorList>
    </citation>
    <scope>NUCLEOTIDE SEQUENCE [LARGE SCALE GENOMIC DNA]</scope>
    <source>
        <strain evidence="3 4">cv. Gransden 2004</strain>
    </source>
</reference>
<gene>
    <name evidence="2" type="ORF">PHYPA_030189</name>
</gene>
<sequence>MSPALNICHHAIFKASFWTLLVIIRLVSLITIADDSSKNVLANSAGWFKLQSGGKSVQYPVPCPYFNRCCKSGIPVKFIREAGMS</sequence>
<proteinExistence type="predicted"/>
<reference evidence="3" key="3">
    <citation type="submission" date="2020-12" db="UniProtKB">
        <authorList>
            <consortium name="EnsemblPlants"/>
        </authorList>
    </citation>
    <scope>IDENTIFICATION</scope>
</reference>
<dbReference type="Proteomes" id="UP000006727">
    <property type="component" value="Chromosome 26"/>
</dbReference>
<keyword evidence="4" id="KW-1185">Reference proteome</keyword>
<keyword evidence="1" id="KW-0472">Membrane</keyword>
<name>A0A2K1IBP9_PHYPA</name>
<dbReference type="EMBL" id="ABEU02000026">
    <property type="protein sequence ID" value="PNR26708.1"/>
    <property type="molecule type" value="Genomic_DNA"/>
</dbReference>
<evidence type="ECO:0000313" key="2">
    <source>
        <dbReference type="EMBL" id="PNR26708.1"/>
    </source>
</evidence>
<dbReference type="AlphaFoldDB" id="A0A2K1IBP9"/>
<keyword evidence="1" id="KW-1133">Transmembrane helix</keyword>
<evidence type="ECO:0000313" key="3">
    <source>
        <dbReference type="EnsemblPlants" id="PAC:32916975.CDS.1"/>
    </source>
</evidence>
<organism evidence="2">
    <name type="scientific">Physcomitrium patens</name>
    <name type="common">Spreading-leaved earth moss</name>
    <name type="synonym">Physcomitrella patens</name>
    <dbReference type="NCBI Taxonomy" id="3218"/>
    <lineage>
        <taxon>Eukaryota</taxon>
        <taxon>Viridiplantae</taxon>
        <taxon>Streptophyta</taxon>
        <taxon>Embryophyta</taxon>
        <taxon>Bryophyta</taxon>
        <taxon>Bryophytina</taxon>
        <taxon>Bryopsida</taxon>
        <taxon>Funariidae</taxon>
        <taxon>Funariales</taxon>
        <taxon>Funariaceae</taxon>
        <taxon>Physcomitrium</taxon>
    </lineage>
</organism>
<dbReference type="EnsemblPlants" id="Pp3c26_3610V3.1">
    <property type="protein sequence ID" value="PAC:32916975.CDS.1"/>
    <property type="gene ID" value="Pp3c26_3610"/>
</dbReference>
<reference evidence="2 4" key="1">
    <citation type="journal article" date="2008" name="Science">
        <title>The Physcomitrella genome reveals evolutionary insights into the conquest of land by plants.</title>
        <authorList>
            <person name="Rensing S."/>
            <person name="Lang D."/>
            <person name="Zimmer A."/>
            <person name="Terry A."/>
            <person name="Salamov A."/>
            <person name="Shapiro H."/>
            <person name="Nishiyama T."/>
            <person name="Perroud P.-F."/>
            <person name="Lindquist E."/>
            <person name="Kamisugi Y."/>
            <person name="Tanahashi T."/>
            <person name="Sakakibara K."/>
            <person name="Fujita T."/>
            <person name="Oishi K."/>
            <person name="Shin-I T."/>
            <person name="Kuroki Y."/>
            <person name="Toyoda A."/>
            <person name="Suzuki Y."/>
            <person name="Hashimoto A."/>
            <person name="Yamaguchi K."/>
            <person name="Sugano A."/>
            <person name="Kohara Y."/>
            <person name="Fujiyama A."/>
            <person name="Anterola A."/>
            <person name="Aoki S."/>
            <person name="Ashton N."/>
            <person name="Barbazuk W.B."/>
            <person name="Barker E."/>
            <person name="Bennetzen J."/>
            <person name="Bezanilla M."/>
            <person name="Blankenship R."/>
            <person name="Cho S.H."/>
            <person name="Dutcher S."/>
            <person name="Estelle M."/>
            <person name="Fawcett J.A."/>
            <person name="Gundlach H."/>
            <person name="Hanada K."/>
            <person name="Heyl A."/>
            <person name="Hicks K.A."/>
            <person name="Hugh J."/>
            <person name="Lohr M."/>
            <person name="Mayer K."/>
            <person name="Melkozernov A."/>
            <person name="Murata T."/>
            <person name="Nelson D."/>
            <person name="Pils B."/>
            <person name="Prigge M."/>
            <person name="Reiss B."/>
            <person name="Renner T."/>
            <person name="Rombauts S."/>
            <person name="Rushton P."/>
            <person name="Sanderfoot A."/>
            <person name="Schween G."/>
            <person name="Shiu S.-H."/>
            <person name="Stueber K."/>
            <person name="Theodoulou F.L."/>
            <person name="Tu H."/>
            <person name="Van de Peer Y."/>
            <person name="Verrier P.J."/>
            <person name="Waters E."/>
            <person name="Wood A."/>
            <person name="Yang L."/>
            <person name="Cove D."/>
            <person name="Cuming A."/>
            <person name="Hasebe M."/>
            <person name="Lucas S."/>
            <person name="Mishler D.B."/>
            <person name="Reski R."/>
            <person name="Grigoriev I."/>
            <person name="Quatrano R.S."/>
            <person name="Boore J.L."/>
        </authorList>
    </citation>
    <scope>NUCLEOTIDE SEQUENCE [LARGE SCALE GENOMIC DNA]</scope>
    <source>
        <strain evidence="3 4">cv. Gransden 2004</strain>
    </source>
</reference>